<dbReference type="PROSITE" id="PS01124">
    <property type="entry name" value="HTH_ARAC_FAMILY_2"/>
    <property type="match status" value="1"/>
</dbReference>
<dbReference type="Gene3D" id="1.10.10.60">
    <property type="entry name" value="Homeodomain-like"/>
    <property type="match status" value="2"/>
</dbReference>
<keyword evidence="1" id="KW-0805">Transcription regulation</keyword>
<keyword evidence="2" id="KW-0238">DNA-binding</keyword>
<keyword evidence="3" id="KW-0804">Transcription</keyword>
<dbReference type="InterPro" id="IPR020449">
    <property type="entry name" value="Tscrpt_reg_AraC-type_HTH"/>
</dbReference>
<evidence type="ECO:0000256" key="2">
    <source>
        <dbReference type="ARBA" id="ARBA00023125"/>
    </source>
</evidence>
<protein>
    <submittedName>
        <fullName evidence="5">AraC family transcriptional regulator</fullName>
    </submittedName>
</protein>
<comment type="caution">
    <text evidence="5">The sequence shown here is derived from an EMBL/GenBank/DDBJ whole genome shotgun (WGS) entry which is preliminary data.</text>
</comment>
<reference evidence="5 6" key="1">
    <citation type="submission" date="2013-10" db="EMBL/GenBank/DDBJ databases">
        <title>Salinisphaera japonica YTM-1 Genome Sequencing.</title>
        <authorList>
            <person name="Lai Q."/>
            <person name="Li C."/>
            <person name="Shao Z."/>
        </authorList>
    </citation>
    <scope>NUCLEOTIDE SEQUENCE [LARGE SCALE GENOMIC DNA]</scope>
    <source>
        <strain evidence="5 6">YTM-1</strain>
    </source>
</reference>
<dbReference type="InterPro" id="IPR018062">
    <property type="entry name" value="HTH_AraC-typ_CS"/>
</dbReference>
<dbReference type="PANTHER" id="PTHR46796:SF6">
    <property type="entry name" value="ARAC SUBFAMILY"/>
    <property type="match status" value="1"/>
</dbReference>
<dbReference type="CDD" id="cd03136">
    <property type="entry name" value="GATase1_AraC_ArgR_like"/>
    <property type="match status" value="1"/>
</dbReference>
<dbReference type="InterPro" id="IPR029062">
    <property type="entry name" value="Class_I_gatase-like"/>
</dbReference>
<feature type="domain" description="HTH araC/xylS-type" evidence="4">
    <location>
        <begin position="114"/>
        <end position="212"/>
    </location>
</feature>
<dbReference type="AlphaFoldDB" id="A0A423Q020"/>
<keyword evidence="6" id="KW-1185">Reference proteome</keyword>
<dbReference type="SUPFAM" id="SSF52317">
    <property type="entry name" value="Class I glutamine amidotransferase-like"/>
    <property type="match status" value="1"/>
</dbReference>
<dbReference type="RefSeq" id="WP_123657214.1">
    <property type="nucleotide sequence ID" value="NZ_AYKG01000006.1"/>
</dbReference>
<dbReference type="PANTHER" id="PTHR46796">
    <property type="entry name" value="HTH-TYPE TRANSCRIPTIONAL ACTIVATOR RHAS-RELATED"/>
    <property type="match status" value="1"/>
</dbReference>
<dbReference type="SUPFAM" id="SSF46689">
    <property type="entry name" value="Homeodomain-like"/>
    <property type="match status" value="2"/>
</dbReference>
<dbReference type="InterPro" id="IPR009057">
    <property type="entry name" value="Homeodomain-like_sf"/>
</dbReference>
<name>A0A423Q020_9GAMM</name>
<dbReference type="OrthoDB" id="9803764at2"/>
<dbReference type="Gene3D" id="3.40.50.880">
    <property type="match status" value="1"/>
</dbReference>
<dbReference type="Proteomes" id="UP000285310">
    <property type="component" value="Unassembled WGS sequence"/>
</dbReference>
<organism evidence="5 6">
    <name type="scientific">Salinisphaera japonica YTM-1</name>
    <dbReference type="NCBI Taxonomy" id="1209778"/>
    <lineage>
        <taxon>Bacteria</taxon>
        <taxon>Pseudomonadati</taxon>
        <taxon>Pseudomonadota</taxon>
        <taxon>Gammaproteobacteria</taxon>
        <taxon>Salinisphaerales</taxon>
        <taxon>Salinisphaeraceae</taxon>
        <taxon>Salinisphaera</taxon>
    </lineage>
</organism>
<dbReference type="GO" id="GO:0043565">
    <property type="term" value="F:sequence-specific DNA binding"/>
    <property type="evidence" value="ECO:0007669"/>
    <property type="project" value="InterPro"/>
</dbReference>
<dbReference type="PROSITE" id="PS00041">
    <property type="entry name" value="HTH_ARAC_FAMILY_1"/>
    <property type="match status" value="1"/>
</dbReference>
<evidence type="ECO:0000256" key="1">
    <source>
        <dbReference type="ARBA" id="ARBA00023015"/>
    </source>
</evidence>
<dbReference type="InterPro" id="IPR018060">
    <property type="entry name" value="HTH_AraC"/>
</dbReference>
<evidence type="ECO:0000313" key="6">
    <source>
        <dbReference type="Proteomes" id="UP000285310"/>
    </source>
</evidence>
<dbReference type="SMART" id="SM00342">
    <property type="entry name" value="HTH_ARAC"/>
    <property type="match status" value="1"/>
</dbReference>
<dbReference type="GO" id="GO:0003700">
    <property type="term" value="F:DNA-binding transcription factor activity"/>
    <property type="evidence" value="ECO:0007669"/>
    <property type="project" value="InterPro"/>
</dbReference>
<evidence type="ECO:0000256" key="3">
    <source>
        <dbReference type="ARBA" id="ARBA00023163"/>
    </source>
</evidence>
<evidence type="ECO:0000313" key="5">
    <source>
        <dbReference type="EMBL" id="ROO31340.1"/>
    </source>
</evidence>
<evidence type="ECO:0000259" key="4">
    <source>
        <dbReference type="PROSITE" id="PS01124"/>
    </source>
</evidence>
<accession>A0A423Q020</accession>
<gene>
    <name evidence="5" type="ORF">SAJA_03325</name>
</gene>
<proteinExistence type="predicted"/>
<dbReference type="EMBL" id="AYKG01000006">
    <property type="protein sequence ID" value="ROO31340.1"/>
    <property type="molecule type" value="Genomic_DNA"/>
</dbReference>
<dbReference type="InterPro" id="IPR050204">
    <property type="entry name" value="AraC_XylS_family_regulators"/>
</dbReference>
<dbReference type="InParanoid" id="A0A423Q020"/>
<dbReference type="Pfam" id="PF12833">
    <property type="entry name" value="HTH_18"/>
    <property type="match status" value="1"/>
</dbReference>
<dbReference type="PRINTS" id="PR00032">
    <property type="entry name" value="HTHARAC"/>
</dbReference>
<sequence length="214" mass="23139">MLGGIDTGCFSLAAAGLLDGRVVTLHWESLPVFRERFAQVTAVESLYEIDARRFSCAGGMAATDMMLADIATRHGGPLATQIAEQLIHDRARIMAGGQRRSLVERLGSHDPVLVRAVALMESHIEAPLSLTAIAQRLGRSPRRVQTVFAQHLGCSPGAWYRKIRLEQAHALISASERSITDIAMACGFVSVAVFSRAFKRQFAIAPSALRSAGK</sequence>